<evidence type="ECO:0000256" key="9">
    <source>
        <dbReference type="SAM" id="Phobius"/>
    </source>
</evidence>
<evidence type="ECO:0000313" key="10">
    <source>
        <dbReference type="EMBL" id="KAK7832839.1"/>
    </source>
</evidence>
<dbReference type="EMBL" id="PKMF04000419">
    <property type="protein sequence ID" value="KAK7832839.1"/>
    <property type="molecule type" value="Genomic_DNA"/>
</dbReference>
<dbReference type="GO" id="GO:0030244">
    <property type="term" value="P:cellulose biosynthetic process"/>
    <property type="evidence" value="ECO:0007669"/>
    <property type="project" value="InterPro"/>
</dbReference>
<keyword evidence="11" id="KW-1185">Reference proteome</keyword>
<evidence type="ECO:0000256" key="2">
    <source>
        <dbReference type="ARBA" id="ARBA00022676"/>
    </source>
</evidence>
<evidence type="ECO:0000256" key="5">
    <source>
        <dbReference type="ARBA" id="ARBA00022989"/>
    </source>
</evidence>
<protein>
    <submittedName>
        <fullName evidence="10">Cellulose synthase-like protein e1</fullName>
    </submittedName>
</protein>
<reference evidence="10 11" key="1">
    <citation type="journal article" date="2018" name="Sci. Data">
        <title>The draft genome sequence of cork oak.</title>
        <authorList>
            <person name="Ramos A.M."/>
            <person name="Usie A."/>
            <person name="Barbosa P."/>
            <person name="Barros P.M."/>
            <person name="Capote T."/>
            <person name="Chaves I."/>
            <person name="Simoes F."/>
            <person name="Abreu I."/>
            <person name="Carrasquinho I."/>
            <person name="Faro C."/>
            <person name="Guimaraes J.B."/>
            <person name="Mendonca D."/>
            <person name="Nobrega F."/>
            <person name="Rodrigues L."/>
            <person name="Saibo N.J.M."/>
            <person name="Varela M.C."/>
            <person name="Egas C."/>
            <person name="Matos J."/>
            <person name="Miguel C.M."/>
            <person name="Oliveira M.M."/>
            <person name="Ricardo C.P."/>
            <person name="Goncalves S."/>
        </authorList>
    </citation>
    <scope>NUCLEOTIDE SEQUENCE [LARGE SCALE GENOMIC DNA]</scope>
    <source>
        <strain evidence="11">cv. HL8</strain>
    </source>
</reference>
<keyword evidence="4 9" id="KW-0812">Transmembrane</keyword>
<accession>A0AAW0K1U9</accession>
<evidence type="ECO:0000256" key="7">
    <source>
        <dbReference type="ARBA" id="ARBA00023316"/>
    </source>
</evidence>
<evidence type="ECO:0000313" key="11">
    <source>
        <dbReference type="Proteomes" id="UP000237347"/>
    </source>
</evidence>
<dbReference type="AlphaFoldDB" id="A0AAW0K1U9"/>
<evidence type="ECO:0000256" key="3">
    <source>
        <dbReference type="ARBA" id="ARBA00022679"/>
    </source>
</evidence>
<evidence type="ECO:0000256" key="6">
    <source>
        <dbReference type="ARBA" id="ARBA00023136"/>
    </source>
</evidence>
<evidence type="ECO:0000256" key="1">
    <source>
        <dbReference type="ARBA" id="ARBA00004308"/>
    </source>
</evidence>
<proteinExistence type="predicted"/>
<dbReference type="InterPro" id="IPR005150">
    <property type="entry name" value="Cellulose_synth"/>
</dbReference>
<organism evidence="10 11">
    <name type="scientific">Quercus suber</name>
    <name type="common">Cork oak</name>
    <dbReference type="NCBI Taxonomy" id="58331"/>
    <lineage>
        <taxon>Eukaryota</taxon>
        <taxon>Viridiplantae</taxon>
        <taxon>Streptophyta</taxon>
        <taxon>Embryophyta</taxon>
        <taxon>Tracheophyta</taxon>
        <taxon>Spermatophyta</taxon>
        <taxon>Magnoliopsida</taxon>
        <taxon>eudicotyledons</taxon>
        <taxon>Gunneridae</taxon>
        <taxon>Pentapetalae</taxon>
        <taxon>rosids</taxon>
        <taxon>fabids</taxon>
        <taxon>Fagales</taxon>
        <taxon>Fagaceae</taxon>
        <taxon>Quercus</taxon>
    </lineage>
</organism>
<keyword evidence="3" id="KW-0808">Transferase</keyword>
<keyword evidence="6 9" id="KW-0472">Membrane</keyword>
<keyword evidence="2" id="KW-0328">Glycosyltransferase</keyword>
<dbReference type="GO" id="GO:0016020">
    <property type="term" value="C:membrane"/>
    <property type="evidence" value="ECO:0007669"/>
    <property type="project" value="InterPro"/>
</dbReference>
<gene>
    <name evidence="10" type="primary">CSLE1_23</name>
    <name evidence="10" type="ORF">CFP56_026211</name>
</gene>
<dbReference type="GO" id="GO:0071555">
    <property type="term" value="P:cell wall organization"/>
    <property type="evidence" value="ECO:0007669"/>
    <property type="project" value="UniProtKB-KW"/>
</dbReference>
<name>A0AAW0K1U9_QUESU</name>
<keyword evidence="7" id="KW-0961">Cell wall biogenesis/degradation</keyword>
<feature type="transmembrane region" description="Helical" evidence="9">
    <location>
        <begin position="291"/>
        <end position="309"/>
    </location>
</feature>
<feature type="transmembrane region" description="Helical" evidence="9">
    <location>
        <begin position="454"/>
        <end position="476"/>
    </location>
</feature>
<comment type="subcellular location">
    <subcellularLocation>
        <location evidence="1">Endomembrane system</location>
    </subcellularLocation>
</comment>
<feature type="transmembrane region" description="Helical" evidence="9">
    <location>
        <begin position="414"/>
        <end position="434"/>
    </location>
</feature>
<feature type="binding site" evidence="8">
    <location>
        <position position="2"/>
    </location>
    <ligand>
        <name>UDP-alpha-D-glucose</name>
        <dbReference type="ChEBI" id="CHEBI:58885"/>
    </ligand>
</feature>
<keyword evidence="5 9" id="KW-1133">Transmembrane helix</keyword>
<dbReference type="PANTHER" id="PTHR13301">
    <property type="entry name" value="X-BOX TRANSCRIPTION FACTOR-RELATED"/>
    <property type="match status" value="1"/>
</dbReference>
<feature type="binding site" evidence="8">
    <location>
        <position position="31"/>
    </location>
    <ligand>
        <name>UDP-alpha-D-glucose</name>
        <dbReference type="ChEBI" id="CHEBI:58885"/>
    </ligand>
</feature>
<dbReference type="GO" id="GO:0012505">
    <property type="term" value="C:endomembrane system"/>
    <property type="evidence" value="ECO:0007669"/>
    <property type="project" value="UniProtKB-SubCell"/>
</dbReference>
<dbReference type="Pfam" id="PF03552">
    <property type="entry name" value="Cellulose_synt"/>
    <property type="match status" value="2"/>
</dbReference>
<dbReference type="Proteomes" id="UP000237347">
    <property type="component" value="Unassembled WGS sequence"/>
</dbReference>
<evidence type="ECO:0000256" key="4">
    <source>
        <dbReference type="ARBA" id="ARBA00022692"/>
    </source>
</evidence>
<sequence>MEPPTLVINTILSVISYNYPPEKLSVYLSDDGGSELTFYALIEASNFSKHWIPFCKKFNIKPRSPGAYFAQQIDVQNITYAQEWLAMKNLYEEMEDRINSAVKMGTIPKETRDQHKGFSEWNSKVTKQDHQSIVQIRVSSKISNAPIILNLDCDMYANDVDTIREILCFFMDEKRGHEISFVQFPQQYNNITKNDIYAGSYSVTNNVDMVQPCIVAPDVSIEERVFVERGWKSLYYNPDRKAFLGVGPTTLDTVLIQHKRWSEGMFQIFFSKYCPFICGQGKIKFGAQMGYCIYLLWAPISFPTLYYVIVPSLCLLHGISLFPQVKSIWFLPFAYVFVARNVGSIAEALSCGVTLKAWWNWQRMWVIQRTTSFFFGFIDTISRQLGLSETTFVLTTKVGTEDVLKRYRQEFIEFGSPTIMLTIVATLALLNLFSLIGEIRKIVLDFEFKVLDQLIMQVILELLLVLINIPVYQGLFIRNDEGRIPSSVLFKSIVLASLACLIPII</sequence>
<evidence type="ECO:0000256" key="8">
    <source>
        <dbReference type="PIRSR" id="PIRSR605150-2"/>
    </source>
</evidence>
<dbReference type="GO" id="GO:0016760">
    <property type="term" value="F:cellulose synthase (UDP-forming) activity"/>
    <property type="evidence" value="ECO:0007669"/>
    <property type="project" value="InterPro"/>
</dbReference>
<comment type="caution">
    <text evidence="10">The sequence shown here is derived from an EMBL/GenBank/DDBJ whole genome shotgun (WGS) entry which is preliminary data.</text>
</comment>